<dbReference type="Gene3D" id="3.40.1370.10">
    <property type="match status" value="1"/>
</dbReference>
<dbReference type="GO" id="GO:0005840">
    <property type="term" value="C:ribosome"/>
    <property type="evidence" value="ECO:0007669"/>
    <property type="project" value="UniProtKB-KW"/>
</dbReference>
<evidence type="ECO:0000256" key="6">
    <source>
        <dbReference type="SAM" id="MobiDB-lite"/>
    </source>
</evidence>
<evidence type="ECO:0000313" key="8">
    <source>
        <dbReference type="Proteomes" id="UP001243717"/>
    </source>
</evidence>
<gene>
    <name evidence="5 7" type="primary">rplD</name>
    <name evidence="7" type="ORF">QEH59_05955</name>
</gene>
<reference evidence="7 8" key="1">
    <citation type="submission" date="2023-04" db="EMBL/GenBank/DDBJ databases">
        <title>A novel bacteria isolated from coastal sediment.</title>
        <authorList>
            <person name="Liu X.-J."/>
            <person name="Du Z.-J."/>
        </authorList>
    </citation>
    <scope>NUCLEOTIDE SEQUENCE [LARGE SCALE GENOMIC DNA]</scope>
    <source>
        <strain evidence="7 8">SDUM461004</strain>
    </source>
</reference>
<protein>
    <recommendedName>
        <fullName evidence="4 5">Large ribosomal subunit protein uL4</fullName>
    </recommendedName>
</protein>
<dbReference type="PANTHER" id="PTHR10746">
    <property type="entry name" value="50S RIBOSOMAL PROTEIN L4"/>
    <property type="match status" value="1"/>
</dbReference>
<evidence type="ECO:0000256" key="3">
    <source>
        <dbReference type="ARBA" id="ARBA00023274"/>
    </source>
</evidence>
<organism evidence="7 8">
    <name type="scientific">Thalassobacterium sedimentorum</name>
    <dbReference type="NCBI Taxonomy" id="3041258"/>
    <lineage>
        <taxon>Bacteria</taxon>
        <taxon>Pseudomonadati</taxon>
        <taxon>Verrucomicrobiota</taxon>
        <taxon>Opitutia</taxon>
        <taxon>Puniceicoccales</taxon>
        <taxon>Coraliomargaritaceae</taxon>
        <taxon>Thalassobacterium</taxon>
    </lineage>
</organism>
<comment type="function">
    <text evidence="5">One of the primary rRNA binding proteins, this protein initially binds near the 5'-end of the 23S rRNA. It is important during the early stages of 50S assembly. It makes multiple contacts with different domains of the 23S rRNA in the assembled 50S subunit and ribosome.</text>
</comment>
<keyword evidence="5" id="KW-0699">rRNA-binding</keyword>
<sequence>MKLKVYTADGSSSSEKEFALPAFEGDKGVAALRQVVLAHQANARQGNASTKTRAEVAGSGKKLFRQKGSGTARQGSRRVPHQRHGGIAHGPKPRDFSQKINRKMKDLAFSRALFERATEGGLSVIEAIEVKEAKTKLFNQVLTAVLPTRGKVLIVDDQFENNAALAARNIEGVSLSEAGNLSTLDVVRYRHIIVSAKGIETIIARANGAKGGES</sequence>
<dbReference type="Pfam" id="PF00573">
    <property type="entry name" value="Ribosomal_L4"/>
    <property type="match status" value="1"/>
</dbReference>
<keyword evidence="3 5" id="KW-0687">Ribonucleoprotein</keyword>
<comment type="subunit">
    <text evidence="5">Part of the 50S ribosomal subunit.</text>
</comment>
<keyword evidence="5" id="KW-0694">RNA-binding</keyword>
<evidence type="ECO:0000256" key="4">
    <source>
        <dbReference type="ARBA" id="ARBA00035244"/>
    </source>
</evidence>
<keyword evidence="2 5" id="KW-0689">Ribosomal protein</keyword>
<evidence type="ECO:0000256" key="1">
    <source>
        <dbReference type="ARBA" id="ARBA00010528"/>
    </source>
</evidence>
<comment type="similarity">
    <text evidence="1 5">Belongs to the universal ribosomal protein uL4 family.</text>
</comment>
<dbReference type="InterPro" id="IPR002136">
    <property type="entry name" value="Ribosomal_uL4"/>
</dbReference>
<dbReference type="NCBIfam" id="TIGR03953">
    <property type="entry name" value="rplD_bact"/>
    <property type="match status" value="1"/>
</dbReference>
<evidence type="ECO:0000313" key="7">
    <source>
        <dbReference type="EMBL" id="MDQ8193958.1"/>
    </source>
</evidence>
<keyword evidence="8" id="KW-1185">Reference proteome</keyword>
<proteinExistence type="inferred from homology"/>
<dbReference type="EMBL" id="JARXIC010000007">
    <property type="protein sequence ID" value="MDQ8193958.1"/>
    <property type="molecule type" value="Genomic_DNA"/>
</dbReference>
<dbReference type="InterPro" id="IPR023574">
    <property type="entry name" value="Ribosomal_uL4_dom_sf"/>
</dbReference>
<dbReference type="Proteomes" id="UP001243717">
    <property type="component" value="Unassembled WGS sequence"/>
</dbReference>
<dbReference type="HAMAP" id="MF_01328_B">
    <property type="entry name" value="Ribosomal_uL4_B"/>
    <property type="match status" value="1"/>
</dbReference>
<feature type="region of interest" description="Disordered" evidence="6">
    <location>
        <begin position="63"/>
        <end position="95"/>
    </location>
</feature>
<comment type="caution">
    <text evidence="7">The sequence shown here is derived from an EMBL/GenBank/DDBJ whole genome shotgun (WGS) entry which is preliminary data.</text>
</comment>
<dbReference type="SUPFAM" id="SSF52166">
    <property type="entry name" value="Ribosomal protein L4"/>
    <property type="match status" value="1"/>
</dbReference>
<comment type="function">
    <text evidence="5">Forms part of the polypeptide exit tunnel.</text>
</comment>
<evidence type="ECO:0000256" key="2">
    <source>
        <dbReference type="ARBA" id="ARBA00022980"/>
    </source>
</evidence>
<dbReference type="InterPro" id="IPR013005">
    <property type="entry name" value="Ribosomal_uL4-like"/>
</dbReference>
<evidence type="ECO:0000256" key="5">
    <source>
        <dbReference type="HAMAP-Rule" id="MF_01328"/>
    </source>
</evidence>
<dbReference type="RefSeq" id="WP_308984443.1">
    <property type="nucleotide sequence ID" value="NZ_JARXIC010000007.1"/>
</dbReference>
<feature type="compositionally biased region" description="Basic residues" evidence="6">
    <location>
        <begin position="75"/>
        <end position="86"/>
    </location>
</feature>
<accession>A0ABU1AK28</accession>
<name>A0ABU1AK28_9BACT</name>
<dbReference type="PANTHER" id="PTHR10746:SF6">
    <property type="entry name" value="LARGE RIBOSOMAL SUBUNIT PROTEIN UL4M"/>
    <property type="match status" value="1"/>
</dbReference>